<evidence type="ECO:0000313" key="4">
    <source>
        <dbReference type="Proteomes" id="UP000278222"/>
    </source>
</evidence>
<accession>A0A3N1L5B2</accession>
<organism evidence="3 4">
    <name type="scientific">Stella humosa</name>
    <dbReference type="NCBI Taxonomy" id="94"/>
    <lineage>
        <taxon>Bacteria</taxon>
        <taxon>Pseudomonadati</taxon>
        <taxon>Pseudomonadota</taxon>
        <taxon>Alphaproteobacteria</taxon>
        <taxon>Rhodospirillales</taxon>
        <taxon>Stellaceae</taxon>
        <taxon>Stella</taxon>
    </lineage>
</organism>
<dbReference type="RefSeq" id="WP_123692624.1">
    <property type="nucleotide sequence ID" value="NZ_AP019700.1"/>
</dbReference>
<dbReference type="OrthoDB" id="9806902at2"/>
<feature type="chain" id="PRO_5018335162" evidence="1">
    <location>
        <begin position="21"/>
        <end position="332"/>
    </location>
</feature>
<feature type="signal peptide" evidence="1">
    <location>
        <begin position="1"/>
        <end position="20"/>
    </location>
</feature>
<keyword evidence="4" id="KW-1185">Reference proteome</keyword>
<proteinExistence type="predicted"/>
<dbReference type="PRINTS" id="PR00111">
    <property type="entry name" value="ABHYDROLASE"/>
</dbReference>
<dbReference type="EMBL" id="RJKX01000015">
    <property type="protein sequence ID" value="ROP84585.1"/>
    <property type="molecule type" value="Genomic_DNA"/>
</dbReference>
<sequence length="332" mass="35755">MARALRILLLLAVAVLPACAPGYVLPGPSLNEPELEKSELVTADGLRLPMRVWSPGEEPRAIIVALHGFNDHSTAFEMPAVEWARHGIATYAYDQRGFGSAPNTGRWPGMAALARDAGTAIRLVRARHPGLPVYLLGESMGGAIAMVALTGADAPPVDGAILVAPAVWGRQTMGLGKRLALATISSTMPWLTLSGRGLGYRPSDNEDMLRAFSRDPLVIKETRADTVKGLVDLMDAALAASARFRTPALILYGEKDQIVPREPTALMLSRLAGAADRQRVAVYPEGWHMLLRDLQAQVVWADIRAWIEDPAAPLPSGADRDARLRLEREAAS</sequence>
<gene>
    <name evidence="3" type="ORF">EDC65_3939</name>
</gene>
<keyword evidence="1" id="KW-0732">Signal</keyword>
<protein>
    <submittedName>
        <fullName evidence="3">Alpha-beta hydrolase superfamily lysophospholipase</fullName>
    </submittedName>
</protein>
<dbReference type="InterPro" id="IPR051044">
    <property type="entry name" value="MAG_DAG_Lipase"/>
</dbReference>
<dbReference type="GO" id="GO:0016787">
    <property type="term" value="F:hydrolase activity"/>
    <property type="evidence" value="ECO:0007669"/>
    <property type="project" value="UniProtKB-KW"/>
</dbReference>
<dbReference type="InterPro" id="IPR022742">
    <property type="entry name" value="Hydrolase_4"/>
</dbReference>
<dbReference type="AlphaFoldDB" id="A0A3N1L5B2"/>
<evidence type="ECO:0000259" key="2">
    <source>
        <dbReference type="Pfam" id="PF12146"/>
    </source>
</evidence>
<evidence type="ECO:0000313" key="3">
    <source>
        <dbReference type="EMBL" id="ROP84585.1"/>
    </source>
</evidence>
<dbReference type="Pfam" id="PF12146">
    <property type="entry name" value="Hydrolase_4"/>
    <property type="match status" value="1"/>
</dbReference>
<dbReference type="InterPro" id="IPR000073">
    <property type="entry name" value="AB_hydrolase_1"/>
</dbReference>
<evidence type="ECO:0000256" key="1">
    <source>
        <dbReference type="SAM" id="SignalP"/>
    </source>
</evidence>
<dbReference type="InterPro" id="IPR029058">
    <property type="entry name" value="AB_hydrolase_fold"/>
</dbReference>
<reference evidence="3 4" key="1">
    <citation type="submission" date="2018-11" db="EMBL/GenBank/DDBJ databases">
        <title>Genomic Encyclopedia of Type Strains, Phase IV (KMG-IV): sequencing the most valuable type-strain genomes for metagenomic binning, comparative biology and taxonomic classification.</title>
        <authorList>
            <person name="Goeker M."/>
        </authorList>
    </citation>
    <scope>NUCLEOTIDE SEQUENCE [LARGE SCALE GENOMIC DNA]</scope>
    <source>
        <strain evidence="3 4">DSM 5900</strain>
    </source>
</reference>
<dbReference type="PANTHER" id="PTHR11614">
    <property type="entry name" value="PHOSPHOLIPASE-RELATED"/>
    <property type="match status" value="1"/>
</dbReference>
<keyword evidence="3" id="KW-0378">Hydrolase</keyword>
<dbReference type="Gene3D" id="3.40.50.1820">
    <property type="entry name" value="alpha/beta hydrolase"/>
    <property type="match status" value="1"/>
</dbReference>
<dbReference type="SUPFAM" id="SSF53474">
    <property type="entry name" value="alpha/beta-Hydrolases"/>
    <property type="match status" value="1"/>
</dbReference>
<name>A0A3N1L5B2_9PROT</name>
<dbReference type="Proteomes" id="UP000278222">
    <property type="component" value="Unassembled WGS sequence"/>
</dbReference>
<feature type="domain" description="Serine aminopeptidase S33" evidence="2">
    <location>
        <begin position="58"/>
        <end position="294"/>
    </location>
</feature>
<comment type="caution">
    <text evidence="3">The sequence shown here is derived from an EMBL/GenBank/DDBJ whole genome shotgun (WGS) entry which is preliminary data.</text>
</comment>